<evidence type="ECO:0000256" key="1">
    <source>
        <dbReference type="RuleBase" id="RU410713"/>
    </source>
</evidence>
<dbReference type="GO" id="GO:0097602">
    <property type="term" value="F:cullin family protein binding"/>
    <property type="evidence" value="ECO:0007669"/>
    <property type="project" value="TreeGrafter"/>
</dbReference>
<evidence type="ECO:0000313" key="3">
    <source>
        <dbReference type="Proteomes" id="UP000095287"/>
    </source>
</evidence>
<dbReference type="WBParaSite" id="L893_g5903.t1">
    <property type="protein sequence ID" value="L893_g5903.t1"/>
    <property type="gene ID" value="L893_g5903"/>
</dbReference>
<protein>
    <recommendedName>
        <fullName evidence="1">Defective in cullin neddylation protein</fullName>
    </recommendedName>
</protein>
<sequence>MAIVQGNDKQNALFEAYTGRDEGCDGARIGPNGCAKLLADLGLDVTDRRVLVLCALAKAETQCEFSYEELVGAFKEYKINYLGDLKKVLDNYNSRMDRDFDAFMKVYKYTFDYVRMLGQKALPVDDAISYWKILITTNYALYPKFMQFLMEATNRPRGITRDVWHVLPDFLKAVKTLDDYDENGCWPCVFDNFVEFARA</sequence>
<evidence type="ECO:0000313" key="4">
    <source>
        <dbReference type="WBParaSite" id="L893_g5903.t1"/>
    </source>
</evidence>
<dbReference type="InterPro" id="IPR005176">
    <property type="entry name" value="PONY_dom"/>
</dbReference>
<dbReference type="AlphaFoldDB" id="A0A1I8AHR4"/>
<dbReference type="Gene3D" id="1.10.238.10">
    <property type="entry name" value="EF-hand"/>
    <property type="match status" value="1"/>
</dbReference>
<accession>A0A1I8AHR4</accession>
<dbReference type="Proteomes" id="UP000095287">
    <property type="component" value="Unplaced"/>
</dbReference>
<proteinExistence type="predicted"/>
<dbReference type="GO" id="GO:0045116">
    <property type="term" value="P:protein neddylation"/>
    <property type="evidence" value="ECO:0007669"/>
    <property type="project" value="TreeGrafter"/>
</dbReference>
<dbReference type="Pfam" id="PF03556">
    <property type="entry name" value="Cullin_binding"/>
    <property type="match status" value="1"/>
</dbReference>
<dbReference type="PANTHER" id="PTHR12281:SF32">
    <property type="entry name" value="DCN1-LIKE PROTEIN"/>
    <property type="match status" value="1"/>
</dbReference>
<reference evidence="4" key="1">
    <citation type="submission" date="2016-11" db="UniProtKB">
        <authorList>
            <consortium name="WormBaseParasite"/>
        </authorList>
    </citation>
    <scope>IDENTIFICATION</scope>
</reference>
<dbReference type="PANTHER" id="PTHR12281">
    <property type="entry name" value="RP42 RELATED"/>
    <property type="match status" value="1"/>
</dbReference>
<dbReference type="GO" id="GO:0000151">
    <property type="term" value="C:ubiquitin ligase complex"/>
    <property type="evidence" value="ECO:0007669"/>
    <property type="project" value="TreeGrafter"/>
</dbReference>
<comment type="function">
    <text evidence="1">Neddylation of cullins play an essential role in the regulation of SCF-type complexes activity.</text>
</comment>
<evidence type="ECO:0000259" key="2">
    <source>
        <dbReference type="PROSITE" id="PS51229"/>
    </source>
</evidence>
<dbReference type="InterPro" id="IPR042460">
    <property type="entry name" value="DCN1-like_PONY"/>
</dbReference>
<dbReference type="GO" id="GO:0032182">
    <property type="term" value="F:ubiquitin-like protein binding"/>
    <property type="evidence" value="ECO:0007669"/>
    <property type="project" value="TreeGrafter"/>
</dbReference>
<keyword evidence="3" id="KW-1185">Reference proteome</keyword>
<dbReference type="GO" id="GO:0031624">
    <property type="term" value="F:ubiquitin conjugating enzyme binding"/>
    <property type="evidence" value="ECO:0007669"/>
    <property type="project" value="TreeGrafter"/>
</dbReference>
<feature type="domain" description="DCUN1" evidence="2">
    <location>
        <begin position="5"/>
        <end position="198"/>
    </location>
</feature>
<dbReference type="Gene3D" id="1.10.238.200">
    <property type="entry name" value="Cullin, PONY binding domain"/>
    <property type="match status" value="1"/>
</dbReference>
<dbReference type="InterPro" id="IPR014764">
    <property type="entry name" value="DCN-prot"/>
</dbReference>
<dbReference type="PROSITE" id="PS51229">
    <property type="entry name" value="DCUN1"/>
    <property type="match status" value="1"/>
</dbReference>
<organism evidence="3 4">
    <name type="scientific">Steinernema glaseri</name>
    <dbReference type="NCBI Taxonomy" id="37863"/>
    <lineage>
        <taxon>Eukaryota</taxon>
        <taxon>Metazoa</taxon>
        <taxon>Ecdysozoa</taxon>
        <taxon>Nematoda</taxon>
        <taxon>Chromadorea</taxon>
        <taxon>Rhabditida</taxon>
        <taxon>Tylenchina</taxon>
        <taxon>Panagrolaimomorpha</taxon>
        <taxon>Strongyloidoidea</taxon>
        <taxon>Steinernematidae</taxon>
        <taxon>Steinernema</taxon>
    </lineage>
</organism>
<name>A0A1I8AHR4_9BILA</name>